<dbReference type="EMBL" id="KN726746">
    <property type="protein sequence ID" value="KIH67318.1"/>
    <property type="molecule type" value="Genomic_DNA"/>
</dbReference>
<gene>
    <name evidence="2" type="ORF">ANCDUO_02347</name>
</gene>
<dbReference type="AlphaFoldDB" id="A0A0C2DBV8"/>
<organism evidence="2 3">
    <name type="scientific">Ancylostoma duodenale</name>
    <dbReference type="NCBI Taxonomy" id="51022"/>
    <lineage>
        <taxon>Eukaryota</taxon>
        <taxon>Metazoa</taxon>
        <taxon>Ecdysozoa</taxon>
        <taxon>Nematoda</taxon>
        <taxon>Chromadorea</taxon>
        <taxon>Rhabditida</taxon>
        <taxon>Rhabditina</taxon>
        <taxon>Rhabditomorpha</taxon>
        <taxon>Strongyloidea</taxon>
        <taxon>Ancylostomatidae</taxon>
        <taxon>Ancylostomatinae</taxon>
        <taxon>Ancylostoma</taxon>
    </lineage>
</organism>
<protein>
    <submittedName>
        <fullName evidence="2">Uncharacterized protein</fullName>
    </submittedName>
</protein>
<dbReference type="OrthoDB" id="5860093at2759"/>
<dbReference type="Proteomes" id="UP000054047">
    <property type="component" value="Unassembled WGS sequence"/>
</dbReference>
<feature type="compositionally biased region" description="Basic and acidic residues" evidence="1">
    <location>
        <begin position="154"/>
        <end position="172"/>
    </location>
</feature>
<name>A0A0C2DBV8_9BILA</name>
<keyword evidence="3" id="KW-1185">Reference proteome</keyword>
<feature type="region of interest" description="Disordered" evidence="1">
    <location>
        <begin position="138"/>
        <end position="172"/>
    </location>
</feature>
<sequence length="172" mass="19822">MLGRTRPTTWTFVWPTRRVCDQSAKWIERQGETERPPRSIERTMAAHEGENQGTVQPKGRLPRNQVSELTSEDWGVVRVSEELDRVRDVLGEIQQLQNSRQARSQSAQEEKMDVSQENDQFNSDVIGIVDDRQMRAERPATRLTGAVYGQHSRQHSEPWAKADTEDRGQHLC</sequence>
<evidence type="ECO:0000313" key="2">
    <source>
        <dbReference type="EMBL" id="KIH67318.1"/>
    </source>
</evidence>
<reference evidence="2 3" key="1">
    <citation type="submission" date="2013-12" db="EMBL/GenBank/DDBJ databases">
        <title>Draft genome of the parsitic nematode Ancylostoma duodenale.</title>
        <authorList>
            <person name="Mitreva M."/>
        </authorList>
    </citation>
    <scope>NUCLEOTIDE SEQUENCE [LARGE SCALE GENOMIC DNA]</scope>
    <source>
        <strain evidence="2 3">Zhejiang</strain>
    </source>
</reference>
<proteinExistence type="predicted"/>
<accession>A0A0C2DBV8</accession>
<feature type="region of interest" description="Disordered" evidence="1">
    <location>
        <begin position="96"/>
        <end position="121"/>
    </location>
</feature>
<evidence type="ECO:0000313" key="3">
    <source>
        <dbReference type="Proteomes" id="UP000054047"/>
    </source>
</evidence>
<evidence type="ECO:0000256" key="1">
    <source>
        <dbReference type="SAM" id="MobiDB-lite"/>
    </source>
</evidence>
<feature type="compositionally biased region" description="Low complexity" evidence="1">
    <location>
        <begin position="96"/>
        <end position="107"/>
    </location>
</feature>